<keyword evidence="1" id="KW-0812">Transmembrane</keyword>
<feature type="transmembrane region" description="Helical" evidence="1">
    <location>
        <begin position="328"/>
        <end position="347"/>
    </location>
</feature>
<comment type="caution">
    <text evidence="2">The sequence shown here is derived from an EMBL/GenBank/DDBJ whole genome shotgun (WGS) entry which is preliminary data.</text>
</comment>
<organism evidence="2 3">
    <name type="scientific">Staphylotrichum longicolle</name>
    <dbReference type="NCBI Taxonomy" id="669026"/>
    <lineage>
        <taxon>Eukaryota</taxon>
        <taxon>Fungi</taxon>
        <taxon>Dikarya</taxon>
        <taxon>Ascomycota</taxon>
        <taxon>Pezizomycotina</taxon>
        <taxon>Sordariomycetes</taxon>
        <taxon>Sordariomycetidae</taxon>
        <taxon>Sordariales</taxon>
        <taxon>Chaetomiaceae</taxon>
        <taxon>Staphylotrichum</taxon>
    </lineage>
</organism>
<feature type="transmembrane region" description="Helical" evidence="1">
    <location>
        <begin position="164"/>
        <end position="187"/>
    </location>
</feature>
<evidence type="ECO:0000256" key="1">
    <source>
        <dbReference type="SAM" id="Phobius"/>
    </source>
</evidence>
<dbReference type="InterPro" id="IPR051091">
    <property type="entry name" value="O-Glucosyltr/Glycosyltrsf_90"/>
</dbReference>
<gene>
    <name evidence="2" type="ORF">NEMBOFW57_003265</name>
</gene>
<keyword evidence="3" id="KW-1185">Reference proteome</keyword>
<keyword evidence="1" id="KW-0472">Membrane</keyword>
<dbReference type="PANTHER" id="PTHR12203">
    <property type="entry name" value="KDEL LYS-ASP-GLU-LEU CONTAINING - RELATED"/>
    <property type="match status" value="1"/>
</dbReference>
<feature type="transmembrane region" description="Helical" evidence="1">
    <location>
        <begin position="266"/>
        <end position="285"/>
    </location>
</feature>
<reference evidence="2" key="1">
    <citation type="submission" date="2023-02" db="EMBL/GenBank/DDBJ databases">
        <authorList>
            <person name="Palmer J.M."/>
        </authorList>
    </citation>
    <scope>NUCLEOTIDE SEQUENCE</scope>
    <source>
        <strain evidence="2">FW57</strain>
    </source>
</reference>
<feature type="transmembrane region" description="Helical" evidence="1">
    <location>
        <begin position="237"/>
        <end position="259"/>
    </location>
</feature>
<evidence type="ECO:0000313" key="3">
    <source>
        <dbReference type="Proteomes" id="UP001197093"/>
    </source>
</evidence>
<name>A0AAD4F4Z3_9PEZI</name>
<feature type="transmembrane region" description="Helical" evidence="1">
    <location>
        <begin position="122"/>
        <end position="144"/>
    </location>
</feature>
<evidence type="ECO:0000313" key="2">
    <source>
        <dbReference type="EMBL" id="KAG7293219.1"/>
    </source>
</evidence>
<keyword evidence="1" id="KW-1133">Transmembrane helix</keyword>
<proteinExistence type="predicted"/>
<dbReference type="AlphaFoldDB" id="A0AAD4F4Z3"/>
<dbReference type="Proteomes" id="UP001197093">
    <property type="component" value="Unassembled WGS sequence"/>
</dbReference>
<feature type="transmembrane region" description="Helical" evidence="1">
    <location>
        <begin position="297"/>
        <end position="316"/>
    </location>
</feature>
<accession>A0AAD4F4Z3</accession>
<feature type="transmembrane region" description="Helical" evidence="1">
    <location>
        <begin position="199"/>
        <end position="217"/>
    </location>
</feature>
<protein>
    <recommendedName>
        <fullName evidence="4">Capsular associated protein</fullName>
    </recommendedName>
</protein>
<sequence>MAHQLTALCAVTSFIWLAYNLEDHQIIDDELAPLKDKRTNLPKKPRRYFLPALIVCIILRLEIFHRVTLDLQCSQPGIEAFLPLLVLLYELLPGRRSRPGAGDDEDKDYDDMGMTMFDALRAWFTESTASLLLAVLMLTVGTYLASSHDPRSTFFCSSHDRSALVVSLQAVGLILDATIIIIMWRILAWSRTTKSRLRTLSAVLLAASLGTGLLYSTSRLGLDTVPMSYHFRGLDSLYVFDVVVDGFVFSAFLVSTSLLATEASPLSLVGIVTFLFGFLEAAQRTKLTGTWENVSPVATYFALLLVCVGFSSFVYANNIRSVVFVHRALVIFLLVIITIVATIYTPIKALQVVDQHPLKRHIYEARVEADRWQLLAATSKSLPVAVGSYKERQHGRDPPPKFDVWYKFAQDRRSPVLDQFSQIENDLLPFWAVPPSKIREGVRRAAAEPDMAILQVQGGQPKHNLPPASAYKPVMDDLVALVKEFAEHLPDMELAINLDERPRVLAPWDEVQRLTKTAIRKRGNKLLPRTSHSLAEMPEAQPAVDRKHQAQETFTSVRALREMTALTCPPGTKARAGSHWDTRDFCTSCARPQSEGQYLRNWPLSQDVCHQSDLLRLHSFHMVSPALRPLQELLPVFSRAKTDSYSDILIPLRRISEAPDGSTEGFGMKWKKLFWRGKVDRLTTSHELVRGGHQERLVHSLNTPARSERTRLLLPEINRFFFDEVPTGALNDLLPLDVAFSSYAPCKASAGDSICTEMANEFRKKPEDVEPLRNQYVMVVDTDDGPPRELLRTLRSSSVPFYASIFKEWYSERLTPWVHFVPIDLRFHALHSTLAYFVGIPKQDGRKLNGREVEMAGRQEDGKWIADQGRNWAAKALRKEDMEVYLFRLLLEWGRVTDNNRDEIGFVLP</sequence>
<evidence type="ECO:0008006" key="4">
    <source>
        <dbReference type="Google" id="ProtNLM"/>
    </source>
</evidence>
<dbReference type="PANTHER" id="PTHR12203:SF35">
    <property type="entry name" value="PROTEIN O-GLUCOSYLTRANSFERASE 1"/>
    <property type="match status" value="1"/>
</dbReference>
<dbReference type="EMBL" id="JAHCVI010000001">
    <property type="protein sequence ID" value="KAG7293219.1"/>
    <property type="molecule type" value="Genomic_DNA"/>
</dbReference>